<evidence type="ECO:0000313" key="8">
    <source>
        <dbReference type="Proteomes" id="UP000051574"/>
    </source>
</evidence>
<comment type="caution">
    <text evidence="7">The sequence shown here is derived from an EMBL/GenBank/DDBJ whole genome shotgun (WGS) entry which is preliminary data.</text>
</comment>
<dbReference type="PROSITE" id="PS50178">
    <property type="entry name" value="ZF_FYVE"/>
    <property type="match status" value="1"/>
</dbReference>
<protein>
    <recommendedName>
        <fullName evidence="6">FYVE-type domain-containing protein</fullName>
    </recommendedName>
</protein>
<dbReference type="InterPro" id="IPR011011">
    <property type="entry name" value="Znf_FYVE_PHD"/>
</dbReference>
<dbReference type="GO" id="GO:0012506">
    <property type="term" value="C:vesicle membrane"/>
    <property type="evidence" value="ECO:0007669"/>
    <property type="project" value="TreeGrafter"/>
</dbReference>
<dbReference type="GO" id="GO:0032438">
    <property type="term" value="P:melanosome organization"/>
    <property type="evidence" value="ECO:0007669"/>
    <property type="project" value="TreeGrafter"/>
</dbReference>
<dbReference type="InterPro" id="IPR043548">
    <property type="entry name" value="PIKfyve"/>
</dbReference>
<keyword evidence="3" id="KW-0862">Zinc</keyword>
<dbReference type="GO" id="GO:0000285">
    <property type="term" value="F:1-phosphatidylinositol-3-phosphate 5-kinase activity"/>
    <property type="evidence" value="ECO:0007669"/>
    <property type="project" value="InterPro"/>
</dbReference>
<dbReference type="GO" id="GO:0090385">
    <property type="term" value="P:phagosome-lysosome fusion"/>
    <property type="evidence" value="ECO:0007669"/>
    <property type="project" value="TreeGrafter"/>
</dbReference>
<dbReference type="SMART" id="SM00064">
    <property type="entry name" value="FYVE"/>
    <property type="match status" value="1"/>
</dbReference>
<evidence type="ECO:0000256" key="2">
    <source>
        <dbReference type="ARBA" id="ARBA00022771"/>
    </source>
</evidence>
<feature type="region of interest" description="Disordered" evidence="5">
    <location>
        <begin position="1"/>
        <end position="23"/>
    </location>
</feature>
<evidence type="ECO:0000259" key="6">
    <source>
        <dbReference type="PROSITE" id="PS50178"/>
    </source>
</evidence>
<evidence type="ECO:0000256" key="1">
    <source>
        <dbReference type="ARBA" id="ARBA00022723"/>
    </source>
</evidence>
<dbReference type="AlphaFoldDB" id="A0A0T6B4E9"/>
<evidence type="ECO:0000256" key="4">
    <source>
        <dbReference type="PROSITE-ProRule" id="PRU00091"/>
    </source>
</evidence>
<evidence type="ECO:0000256" key="5">
    <source>
        <dbReference type="SAM" id="MobiDB-lite"/>
    </source>
</evidence>
<proteinExistence type="predicted"/>
<dbReference type="Gene3D" id="3.30.40.10">
    <property type="entry name" value="Zinc/RING finger domain, C3HC4 (zinc finger)"/>
    <property type="match status" value="1"/>
</dbReference>
<dbReference type="Proteomes" id="UP000051574">
    <property type="component" value="Unassembled WGS sequence"/>
</dbReference>
<reference evidence="7 8" key="1">
    <citation type="submission" date="2015-09" db="EMBL/GenBank/DDBJ databases">
        <title>Draft genome of the scarab beetle Oryctes borbonicus.</title>
        <authorList>
            <person name="Meyer J.M."/>
            <person name="Markov G.V."/>
            <person name="Baskaran P."/>
            <person name="Herrmann M."/>
            <person name="Sommer R.J."/>
            <person name="Roedelsperger C."/>
        </authorList>
    </citation>
    <scope>NUCLEOTIDE SEQUENCE [LARGE SCALE GENOMIC DNA]</scope>
    <source>
        <strain evidence="7">OB123</strain>
        <tissue evidence="7">Whole animal</tissue>
    </source>
</reference>
<dbReference type="Pfam" id="PF01363">
    <property type="entry name" value="FYVE"/>
    <property type="match status" value="1"/>
</dbReference>
<dbReference type="SUPFAM" id="SSF57903">
    <property type="entry name" value="FYVE/PHD zinc finger"/>
    <property type="match status" value="1"/>
</dbReference>
<name>A0A0T6B4E9_9SCAR</name>
<accession>A0A0T6B4E9</accession>
<feature type="domain" description="FYVE-type" evidence="6">
    <location>
        <begin position="124"/>
        <end position="179"/>
    </location>
</feature>
<dbReference type="FunFam" id="3.30.40.10:FF:000057">
    <property type="entry name" value="1-phosphatidylinositol 3-phosphate 5-kinase isoform X1"/>
    <property type="match status" value="1"/>
</dbReference>
<dbReference type="InterPro" id="IPR000306">
    <property type="entry name" value="Znf_FYVE"/>
</dbReference>
<organism evidence="7 8">
    <name type="scientific">Oryctes borbonicus</name>
    <dbReference type="NCBI Taxonomy" id="1629725"/>
    <lineage>
        <taxon>Eukaryota</taxon>
        <taxon>Metazoa</taxon>
        <taxon>Ecdysozoa</taxon>
        <taxon>Arthropoda</taxon>
        <taxon>Hexapoda</taxon>
        <taxon>Insecta</taxon>
        <taxon>Pterygota</taxon>
        <taxon>Neoptera</taxon>
        <taxon>Endopterygota</taxon>
        <taxon>Coleoptera</taxon>
        <taxon>Polyphaga</taxon>
        <taxon>Scarabaeiformia</taxon>
        <taxon>Scarabaeidae</taxon>
        <taxon>Dynastinae</taxon>
        <taxon>Oryctes</taxon>
    </lineage>
</organism>
<dbReference type="GO" id="GO:0008270">
    <property type="term" value="F:zinc ion binding"/>
    <property type="evidence" value="ECO:0007669"/>
    <property type="project" value="UniProtKB-KW"/>
</dbReference>
<dbReference type="EMBL" id="LJIG01009824">
    <property type="protein sequence ID" value="KRT82307.1"/>
    <property type="molecule type" value="Genomic_DNA"/>
</dbReference>
<dbReference type="GO" id="GO:0031410">
    <property type="term" value="C:cytoplasmic vesicle"/>
    <property type="evidence" value="ECO:0007669"/>
    <property type="project" value="TreeGrafter"/>
</dbReference>
<sequence length="259" mass="28916">MNKNLQSPTKLTEFAPLQPEEKQQGVTQFFTKIFKLNRSTNHTEHPNSQENNSEKLLQESLPAWANETTSETESSQSENSYSVDIAEGRSLPNVLKRISSLLALKSSNLQAYSDSELKQYWMPDSVSKECYECCEKFTTFRRRHHCRVCGQIFCAQCCNGQIPGKLFGCTGYLRGCTYCCNVVLSYLKSVGIGSELSACLKALQDSLENKYGIQSEHSPSAVETTLSSISSTNDAIENNGTLKRKVSVGYQEEKFAPGR</sequence>
<dbReference type="PANTHER" id="PTHR46715">
    <property type="entry name" value="1-PHOSPHATIDYLINOSITOL 3-PHOSPHATE 5-KINASE"/>
    <property type="match status" value="1"/>
</dbReference>
<keyword evidence="1" id="KW-0479">Metal-binding</keyword>
<feature type="compositionally biased region" description="Polar residues" evidence="5">
    <location>
        <begin position="1"/>
        <end position="10"/>
    </location>
</feature>
<gene>
    <name evidence="7" type="ORF">AMK59_4326</name>
</gene>
<dbReference type="GO" id="GO:0052810">
    <property type="term" value="F:1-phosphatidylinositol-5-kinase activity"/>
    <property type="evidence" value="ECO:0007669"/>
    <property type="project" value="TreeGrafter"/>
</dbReference>
<evidence type="ECO:0000313" key="7">
    <source>
        <dbReference type="EMBL" id="KRT82307.1"/>
    </source>
</evidence>
<dbReference type="PANTHER" id="PTHR46715:SF1">
    <property type="entry name" value="1-PHOSPHATIDYLINOSITOL 3-PHOSPHATE 5-KINASE"/>
    <property type="match status" value="1"/>
</dbReference>
<dbReference type="GO" id="GO:1903426">
    <property type="term" value="P:regulation of reactive oxygen species biosynthetic process"/>
    <property type="evidence" value="ECO:0007669"/>
    <property type="project" value="TreeGrafter"/>
</dbReference>
<keyword evidence="2 4" id="KW-0863">Zinc-finger</keyword>
<evidence type="ECO:0000256" key="3">
    <source>
        <dbReference type="ARBA" id="ARBA00022833"/>
    </source>
</evidence>
<dbReference type="OrthoDB" id="158357at2759"/>
<dbReference type="InterPro" id="IPR017455">
    <property type="entry name" value="Znf_FYVE-rel"/>
</dbReference>
<keyword evidence="8" id="KW-1185">Reference proteome</keyword>
<dbReference type="InterPro" id="IPR013083">
    <property type="entry name" value="Znf_RING/FYVE/PHD"/>
</dbReference>
<dbReference type="CDD" id="cd15725">
    <property type="entry name" value="FYVE_PIKfyve_Fab1"/>
    <property type="match status" value="1"/>
</dbReference>